<accession>A0A645GA72</accession>
<proteinExistence type="predicted"/>
<comment type="caution">
    <text evidence="1">The sequence shown here is derived from an EMBL/GenBank/DDBJ whole genome shotgun (WGS) entry which is preliminary data.</text>
</comment>
<gene>
    <name evidence="1" type="ORF">SDC9_171191</name>
</gene>
<reference evidence="1" key="1">
    <citation type="submission" date="2019-08" db="EMBL/GenBank/DDBJ databases">
        <authorList>
            <person name="Kucharzyk K."/>
            <person name="Murdoch R.W."/>
            <person name="Higgins S."/>
            <person name="Loffler F."/>
        </authorList>
    </citation>
    <scope>NUCLEOTIDE SEQUENCE</scope>
</reference>
<protein>
    <submittedName>
        <fullName evidence="1">Uncharacterized protein</fullName>
    </submittedName>
</protein>
<dbReference type="AlphaFoldDB" id="A0A645GA72"/>
<evidence type="ECO:0000313" key="1">
    <source>
        <dbReference type="EMBL" id="MPN23798.1"/>
    </source>
</evidence>
<dbReference type="EMBL" id="VSSQ01072404">
    <property type="protein sequence ID" value="MPN23798.1"/>
    <property type="molecule type" value="Genomic_DNA"/>
</dbReference>
<name>A0A645GA72_9ZZZZ</name>
<organism evidence="1">
    <name type="scientific">bioreactor metagenome</name>
    <dbReference type="NCBI Taxonomy" id="1076179"/>
    <lineage>
        <taxon>unclassified sequences</taxon>
        <taxon>metagenomes</taxon>
        <taxon>ecological metagenomes</taxon>
    </lineage>
</organism>
<sequence length="69" mass="7048">MVPVKLLGKGGVNRAGHRINGGGVQLLHPAGGQIDIQPGTGAVAGNDKVHRNALGNTVAQRIPAFAQYL</sequence>